<keyword evidence="1" id="KW-1133">Transmembrane helix</keyword>
<comment type="caution">
    <text evidence="2">The sequence shown here is derived from an EMBL/GenBank/DDBJ whole genome shotgun (WGS) entry which is preliminary data.</text>
</comment>
<sequence>MMDSAGASSRINDEKSLESGGHHHNHNNHFFHLVLRISLLFLAVVLACLVLYHSVYSFQFFPNSMYNPSASSQGSARGIISSLVSQLLVISFMGYTCTWVITDVFTLGLERFLHDRKLQCA</sequence>
<name>A0ABC8SND9_9AQUA</name>
<keyword evidence="1" id="KW-0472">Membrane</keyword>
<feature type="transmembrane region" description="Helical" evidence="1">
    <location>
        <begin position="33"/>
        <end position="55"/>
    </location>
</feature>
<reference evidence="2 3" key="1">
    <citation type="submission" date="2024-02" db="EMBL/GenBank/DDBJ databases">
        <authorList>
            <person name="Vignale AGUSTIN F."/>
            <person name="Sosa J E."/>
            <person name="Modenutti C."/>
        </authorList>
    </citation>
    <scope>NUCLEOTIDE SEQUENCE [LARGE SCALE GENOMIC DNA]</scope>
</reference>
<dbReference type="EMBL" id="CAUOFW020003169">
    <property type="protein sequence ID" value="CAK9158395.1"/>
    <property type="molecule type" value="Genomic_DNA"/>
</dbReference>
<evidence type="ECO:0000313" key="3">
    <source>
        <dbReference type="Proteomes" id="UP001642360"/>
    </source>
</evidence>
<protein>
    <submittedName>
        <fullName evidence="2">Uncharacterized protein</fullName>
    </submittedName>
</protein>
<feature type="transmembrane region" description="Helical" evidence="1">
    <location>
        <begin position="87"/>
        <end position="109"/>
    </location>
</feature>
<evidence type="ECO:0000313" key="2">
    <source>
        <dbReference type="EMBL" id="CAK9158395.1"/>
    </source>
</evidence>
<accession>A0ABC8SND9</accession>
<keyword evidence="3" id="KW-1185">Reference proteome</keyword>
<dbReference type="Proteomes" id="UP001642360">
    <property type="component" value="Unassembled WGS sequence"/>
</dbReference>
<proteinExistence type="predicted"/>
<gene>
    <name evidence="2" type="ORF">ILEXP_LOCUS27035</name>
</gene>
<keyword evidence="1" id="KW-0812">Transmembrane</keyword>
<dbReference type="AlphaFoldDB" id="A0ABC8SND9"/>
<evidence type="ECO:0000256" key="1">
    <source>
        <dbReference type="SAM" id="Phobius"/>
    </source>
</evidence>
<organism evidence="2 3">
    <name type="scientific">Ilex paraguariensis</name>
    <name type="common">yerba mate</name>
    <dbReference type="NCBI Taxonomy" id="185542"/>
    <lineage>
        <taxon>Eukaryota</taxon>
        <taxon>Viridiplantae</taxon>
        <taxon>Streptophyta</taxon>
        <taxon>Embryophyta</taxon>
        <taxon>Tracheophyta</taxon>
        <taxon>Spermatophyta</taxon>
        <taxon>Magnoliopsida</taxon>
        <taxon>eudicotyledons</taxon>
        <taxon>Gunneridae</taxon>
        <taxon>Pentapetalae</taxon>
        <taxon>asterids</taxon>
        <taxon>campanulids</taxon>
        <taxon>Aquifoliales</taxon>
        <taxon>Aquifoliaceae</taxon>
        <taxon>Ilex</taxon>
    </lineage>
</organism>